<dbReference type="CDD" id="cd18093">
    <property type="entry name" value="SpoU-like_TrmJ"/>
    <property type="match status" value="1"/>
</dbReference>
<evidence type="ECO:0000256" key="3">
    <source>
        <dbReference type="ARBA" id="ARBA00022679"/>
    </source>
</evidence>
<accession>A0A2P6VDR5</accession>
<feature type="domain" description="tRNA/rRNA methyltransferase SpoU type" evidence="6">
    <location>
        <begin position="203"/>
        <end position="257"/>
    </location>
</feature>
<name>A0A2P6VDR5_9CHLO</name>
<feature type="domain" description="tRNA/rRNA methyltransferase SpoU type" evidence="6">
    <location>
        <begin position="63"/>
        <end position="135"/>
    </location>
</feature>
<evidence type="ECO:0000313" key="7">
    <source>
        <dbReference type="EMBL" id="PSC72235.1"/>
    </source>
</evidence>
<evidence type="ECO:0000256" key="1">
    <source>
        <dbReference type="ARBA" id="ARBA00007228"/>
    </source>
</evidence>
<evidence type="ECO:0000256" key="2">
    <source>
        <dbReference type="ARBA" id="ARBA00022603"/>
    </source>
</evidence>
<gene>
    <name evidence="7" type="ORF">C2E20_4499</name>
</gene>
<dbReference type="GO" id="GO:0002128">
    <property type="term" value="P:tRNA nucleoside ribose methylation"/>
    <property type="evidence" value="ECO:0007669"/>
    <property type="project" value="TreeGrafter"/>
</dbReference>
<comment type="similarity">
    <text evidence="1">Belongs to the class IV-like SAM-binding methyltransferase superfamily. RNA methyltransferase TrmH family.</text>
</comment>
<dbReference type="OrthoDB" id="541981at2759"/>
<dbReference type="Pfam" id="PF00588">
    <property type="entry name" value="SpoU_methylase"/>
    <property type="match status" value="2"/>
</dbReference>
<dbReference type="AlphaFoldDB" id="A0A2P6VDR5"/>
<proteinExistence type="inferred from homology"/>
<keyword evidence="2 7" id="KW-0489">Methyltransferase</keyword>
<keyword evidence="4" id="KW-0949">S-adenosyl-L-methionine</keyword>
<dbReference type="PANTHER" id="PTHR42786:SF2">
    <property type="entry name" value="TRNA (CYTIDINE_URIDINE-2'-O-)-METHYLTRANSFERASE TRMJ"/>
    <property type="match status" value="1"/>
</dbReference>
<keyword evidence="3" id="KW-0808">Transferase</keyword>
<comment type="caution">
    <text evidence="7">The sequence shown here is derived from an EMBL/GenBank/DDBJ whole genome shotgun (WGS) entry which is preliminary data.</text>
</comment>
<protein>
    <submittedName>
        <fullName evidence="7">rRNA methyltransferase</fullName>
    </submittedName>
</protein>
<dbReference type="InterPro" id="IPR004384">
    <property type="entry name" value="RNA_MeTrfase_TrmJ/LasT"/>
</dbReference>
<feature type="region of interest" description="Disordered" evidence="5">
    <location>
        <begin position="169"/>
        <end position="204"/>
    </location>
</feature>
<dbReference type="GO" id="GO:0003723">
    <property type="term" value="F:RNA binding"/>
    <property type="evidence" value="ECO:0007669"/>
    <property type="project" value="InterPro"/>
</dbReference>
<dbReference type="InterPro" id="IPR029026">
    <property type="entry name" value="tRNA_m1G_MTases_N"/>
</dbReference>
<dbReference type="InterPro" id="IPR001537">
    <property type="entry name" value="SpoU_MeTrfase"/>
</dbReference>
<dbReference type="Gene3D" id="3.40.1280.10">
    <property type="match status" value="1"/>
</dbReference>
<feature type="compositionally biased region" description="Low complexity" evidence="5">
    <location>
        <begin position="187"/>
        <end position="204"/>
    </location>
</feature>
<organism evidence="7 8">
    <name type="scientific">Micractinium conductrix</name>
    <dbReference type="NCBI Taxonomy" id="554055"/>
    <lineage>
        <taxon>Eukaryota</taxon>
        <taxon>Viridiplantae</taxon>
        <taxon>Chlorophyta</taxon>
        <taxon>core chlorophytes</taxon>
        <taxon>Trebouxiophyceae</taxon>
        <taxon>Chlorellales</taxon>
        <taxon>Chlorellaceae</taxon>
        <taxon>Chlorella clade</taxon>
        <taxon>Micractinium</taxon>
    </lineage>
</organism>
<dbReference type="EMBL" id="LHPF02000011">
    <property type="protein sequence ID" value="PSC72235.1"/>
    <property type="molecule type" value="Genomic_DNA"/>
</dbReference>
<dbReference type="Proteomes" id="UP000239649">
    <property type="component" value="Unassembled WGS sequence"/>
</dbReference>
<reference evidence="7 8" key="1">
    <citation type="journal article" date="2018" name="Plant J.">
        <title>Genome sequences of Chlorella sorokiniana UTEX 1602 and Micractinium conductrix SAG 241.80: implications to maltose excretion by a green alga.</title>
        <authorList>
            <person name="Arriola M.B."/>
            <person name="Velmurugan N."/>
            <person name="Zhang Y."/>
            <person name="Plunkett M.H."/>
            <person name="Hondzo H."/>
            <person name="Barney B.M."/>
        </authorList>
    </citation>
    <scope>NUCLEOTIDE SEQUENCE [LARGE SCALE GENOMIC DNA]</scope>
    <source>
        <strain evidence="7 8">SAG 241.80</strain>
    </source>
</reference>
<evidence type="ECO:0000256" key="4">
    <source>
        <dbReference type="ARBA" id="ARBA00022691"/>
    </source>
</evidence>
<dbReference type="GO" id="GO:0005829">
    <property type="term" value="C:cytosol"/>
    <property type="evidence" value="ECO:0007669"/>
    <property type="project" value="TreeGrafter"/>
</dbReference>
<evidence type="ECO:0000313" key="8">
    <source>
        <dbReference type="Proteomes" id="UP000239649"/>
    </source>
</evidence>
<dbReference type="GO" id="GO:0008173">
    <property type="term" value="F:RNA methyltransferase activity"/>
    <property type="evidence" value="ECO:0007669"/>
    <property type="project" value="InterPro"/>
</dbReference>
<keyword evidence="8" id="KW-1185">Reference proteome</keyword>
<dbReference type="InterPro" id="IPR029028">
    <property type="entry name" value="Alpha/beta_knot_MTases"/>
</dbReference>
<dbReference type="SUPFAM" id="SSF75217">
    <property type="entry name" value="alpha/beta knot"/>
    <property type="match status" value="1"/>
</dbReference>
<sequence>MLCLSAASVETPDPAAAVVEQLASETAVQKTEWQSSVRSLTGRRKHRLWEPVLSDPPPLLEGVSIVLVSPKRPISVGTVARSLAAFECEDLRIVAPRCDHLARSSRNGSKGAQFLLYRAQECSTLEEALSDAEVAVACTRWSPGRQGACRSISELLAVPQVAALLAASGSSEPSGSSGRSGSGGDAGSAARSSGSAAGGSEQQQRQLQRRRKLALVFGREVEGLNAAEVAACDYTLSIPIGRLQESLSLSHAVSVVLSRLFELRQEASAFTLPKGTADLAAGYQDSGVER</sequence>
<evidence type="ECO:0000256" key="5">
    <source>
        <dbReference type="SAM" id="MobiDB-lite"/>
    </source>
</evidence>
<evidence type="ECO:0000259" key="6">
    <source>
        <dbReference type="Pfam" id="PF00588"/>
    </source>
</evidence>
<dbReference type="PANTHER" id="PTHR42786">
    <property type="entry name" value="TRNA/RRNA METHYLTRANSFERASE"/>
    <property type="match status" value="1"/>
</dbReference>